<keyword evidence="4 11" id="KW-1133">Transmembrane helix</keyword>
<feature type="compositionally biased region" description="Acidic residues" evidence="10">
    <location>
        <begin position="135"/>
        <end position="151"/>
    </location>
</feature>
<dbReference type="InterPro" id="IPR015321">
    <property type="entry name" value="TypeI_recpt_CBD"/>
</dbReference>
<evidence type="ECO:0000256" key="2">
    <source>
        <dbReference type="ARBA" id="ARBA00022692"/>
    </source>
</evidence>
<dbReference type="InterPro" id="IPR036116">
    <property type="entry name" value="FN3_sf"/>
</dbReference>
<organism evidence="14">
    <name type="scientific">Epinephelus coioides</name>
    <name type="common">Orange-spotted grouper</name>
    <name type="synonym">Epinephelus nebulosus</name>
    <dbReference type="NCBI Taxonomy" id="94232"/>
    <lineage>
        <taxon>Eukaryota</taxon>
        <taxon>Metazoa</taxon>
        <taxon>Chordata</taxon>
        <taxon>Craniata</taxon>
        <taxon>Vertebrata</taxon>
        <taxon>Euteleostomi</taxon>
        <taxon>Actinopterygii</taxon>
        <taxon>Neopterygii</taxon>
        <taxon>Teleostei</taxon>
        <taxon>Neoteleostei</taxon>
        <taxon>Acanthomorphata</taxon>
        <taxon>Eupercaria</taxon>
        <taxon>Perciformes</taxon>
        <taxon>Serranoidei</taxon>
        <taxon>Serranidae</taxon>
        <taxon>Epinephelinae</taxon>
        <taxon>Epinephelini</taxon>
        <taxon>Epinephelus</taxon>
    </lineage>
</organism>
<dbReference type="SUPFAM" id="SSF49265">
    <property type="entry name" value="Fibronectin type III"/>
    <property type="match status" value="2"/>
</dbReference>
<dbReference type="AlphaFoldDB" id="A0A3G1I4H5"/>
<dbReference type="Gene3D" id="2.60.40.10">
    <property type="entry name" value="Immunoglobulins"/>
    <property type="match status" value="2"/>
</dbReference>
<dbReference type="CDD" id="cd00063">
    <property type="entry name" value="FN3"/>
    <property type="match status" value="1"/>
</dbReference>
<dbReference type="InterPro" id="IPR003961">
    <property type="entry name" value="FN3_dom"/>
</dbReference>
<keyword evidence="9" id="KW-0393">Immunoglobulin domain</keyword>
<evidence type="ECO:0000256" key="1">
    <source>
        <dbReference type="ARBA" id="ARBA00004479"/>
    </source>
</evidence>
<keyword evidence="8" id="KW-0325">Glycoprotein</keyword>
<proteinExistence type="evidence at transcript level"/>
<keyword evidence="5 11" id="KW-0472">Membrane</keyword>
<evidence type="ECO:0000256" key="9">
    <source>
        <dbReference type="ARBA" id="ARBA00023319"/>
    </source>
</evidence>
<keyword evidence="2 11" id="KW-0812">Transmembrane</keyword>
<dbReference type="GO" id="GO:0009897">
    <property type="term" value="C:external side of plasma membrane"/>
    <property type="evidence" value="ECO:0007669"/>
    <property type="project" value="TreeGrafter"/>
</dbReference>
<feature type="signal peptide" evidence="12">
    <location>
        <begin position="1"/>
        <end position="18"/>
    </location>
</feature>
<dbReference type="PANTHER" id="PTHR23037:SF22">
    <property type="entry name" value="CYTOKINE RECEPTOR COMMON SUBUNIT BETA"/>
    <property type="match status" value="1"/>
</dbReference>
<feature type="region of interest" description="Disordered" evidence="10">
    <location>
        <begin position="135"/>
        <end position="157"/>
    </location>
</feature>
<dbReference type="InterPro" id="IPR036179">
    <property type="entry name" value="Ig-like_dom_sf"/>
</dbReference>
<evidence type="ECO:0000256" key="4">
    <source>
        <dbReference type="ARBA" id="ARBA00022989"/>
    </source>
</evidence>
<dbReference type="GO" id="GO:0004896">
    <property type="term" value="F:cytokine receptor activity"/>
    <property type="evidence" value="ECO:0007669"/>
    <property type="project" value="TreeGrafter"/>
</dbReference>
<dbReference type="Pfam" id="PF00041">
    <property type="entry name" value="fn3"/>
    <property type="match status" value="1"/>
</dbReference>
<protein>
    <submittedName>
        <fullName evidence="14">Interleukin 6 receptor</fullName>
    </submittedName>
</protein>
<feature type="domain" description="Fibronectin type-III" evidence="13">
    <location>
        <begin position="328"/>
        <end position="429"/>
    </location>
</feature>
<evidence type="ECO:0000256" key="5">
    <source>
        <dbReference type="ARBA" id="ARBA00023136"/>
    </source>
</evidence>
<feature type="region of interest" description="Disordered" evidence="10">
    <location>
        <begin position="72"/>
        <end position="120"/>
    </location>
</feature>
<dbReference type="SMR" id="A0A3G1I4H5"/>
<evidence type="ECO:0000256" key="6">
    <source>
        <dbReference type="ARBA" id="ARBA00023157"/>
    </source>
</evidence>
<feature type="compositionally biased region" description="Acidic residues" evidence="10">
    <location>
        <begin position="548"/>
        <end position="563"/>
    </location>
</feature>
<feature type="chain" id="PRO_5017961923" evidence="12">
    <location>
        <begin position="19"/>
        <end position="586"/>
    </location>
</feature>
<sequence length="586" mass="65612">MRIFLPLLWVLCAAPVRGIFDGTCPRKDPPPGVLVLSPGSKLVLTCSGHVEVDGVKVSSADAVPTTTANIRSSTGVSLNSDKHTGGNAVNEGYHSHPSEAGENTSLGQTDTGYTAPPTTHAVWPTSVTRLRMGESEDMAGEDDYEEEEEGEEGSRVTRGVKSRLQWKWNRMTVGKGDRDWGEATLERRGASLSLSSVGLIDAGRYTCYHRDRERFSLKVHVSDRPETPTLSCYKRSPSSRIRCEWTSQKPITVQTHCHLLLSKSPKQPFLRIPCSFSSRLSRCWCALDHNEDELRTVHTAFLCVTSITGNATSSPQSFTPLRILKPSPPAHLSVRQEEGHERRMIATWGLPVSWKSQDSYYALLYEIKYQPVQSLFNYEQIRDIRDRRSHTITDALAGVEYRIQVRAREEYDGQWSEWSEPVHASSWTAVKGTVDDLASTMFPVYTEGSGFTEGYTSDVPEPVYSRVDASHHVIPWICGSFALLLVILAAYLFRHKDRFIPKLQSLSVINRCSDPPQPAPSAPTLPEGQALVTLAPRSYKRPPPSQVAEEEEENEEGNGEEDDQRAKERTEAMHFSNTSYFFLHRE</sequence>
<evidence type="ECO:0000256" key="8">
    <source>
        <dbReference type="ARBA" id="ARBA00023180"/>
    </source>
</evidence>
<evidence type="ECO:0000256" key="11">
    <source>
        <dbReference type="SAM" id="Phobius"/>
    </source>
</evidence>
<feature type="transmembrane region" description="Helical" evidence="11">
    <location>
        <begin position="473"/>
        <end position="493"/>
    </location>
</feature>
<evidence type="ECO:0000259" key="13">
    <source>
        <dbReference type="PROSITE" id="PS50853"/>
    </source>
</evidence>
<feature type="compositionally biased region" description="Polar residues" evidence="10">
    <location>
        <begin position="101"/>
        <end position="112"/>
    </location>
</feature>
<reference evidence="14" key="1">
    <citation type="submission" date="2016-10" db="EMBL/GenBank/DDBJ databases">
        <title>The mRNA of orange spotted grouper Epinephelus coioides interleukin 6 receptor expression and localization in various organs.</title>
        <authorList>
            <person name="Lin J.H.Y."/>
            <person name="Aruna N."/>
            <person name="Su C.H."/>
        </authorList>
    </citation>
    <scope>NUCLEOTIDE SEQUENCE</scope>
</reference>
<dbReference type="InterPro" id="IPR013783">
    <property type="entry name" value="Ig-like_fold"/>
</dbReference>
<evidence type="ECO:0000256" key="3">
    <source>
        <dbReference type="ARBA" id="ARBA00022729"/>
    </source>
</evidence>
<dbReference type="GO" id="GO:0016064">
    <property type="term" value="P:immunoglobulin mediated immune response"/>
    <property type="evidence" value="ECO:0007669"/>
    <property type="project" value="TreeGrafter"/>
</dbReference>
<keyword evidence="6" id="KW-1015">Disulfide bond</keyword>
<dbReference type="Pfam" id="PF09240">
    <property type="entry name" value="IL6Ra-bind"/>
    <property type="match status" value="1"/>
</dbReference>
<dbReference type="SUPFAM" id="SSF48726">
    <property type="entry name" value="Immunoglobulin"/>
    <property type="match status" value="1"/>
</dbReference>
<comment type="subcellular location">
    <subcellularLocation>
        <location evidence="1">Membrane</location>
        <topology evidence="1">Single-pass type I membrane protein</topology>
    </subcellularLocation>
</comment>
<evidence type="ECO:0000313" key="14">
    <source>
        <dbReference type="EMBL" id="ARQ82850.1"/>
    </source>
</evidence>
<evidence type="ECO:0000256" key="7">
    <source>
        <dbReference type="ARBA" id="ARBA00023170"/>
    </source>
</evidence>
<dbReference type="EMBL" id="KY012320">
    <property type="protein sequence ID" value="ARQ82850.1"/>
    <property type="molecule type" value="mRNA"/>
</dbReference>
<evidence type="ECO:0000256" key="10">
    <source>
        <dbReference type="SAM" id="MobiDB-lite"/>
    </source>
</evidence>
<keyword evidence="3 12" id="KW-0732">Signal</keyword>
<feature type="region of interest" description="Disordered" evidence="10">
    <location>
        <begin position="531"/>
        <end position="586"/>
    </location>
</feature>
<dbReference type="SMART" id="SM00060">
    <property type="entry name" value="FN3"/>
    <property type="match status" value="1"/>
</dbReference>
<accession>A0A3G1I4H5</accession>
<dbReference type="PANTHER" id="PTHR23037">
    <property type="entry name" value="CYTOKINE RECEPTOR"/>
    <property type="match status" value="1"/>
</dbReference>
<keyword evidence="7 14" id="KW-0675">Receptor</keyword>
<evidence type="ECO:0000256" key="12">
    <source>
        <dbReference type="SAM" id="SignalP"/>
    </source>
</evidence>
<name>A0A3G1I4H5_EPICO</name>
<dbReference type="PROSITE" id="PS50853">
    <property type="entry name" value="FN3"/>
    <property type="match status" value="1"/>
</dbReference>